<dbReference type="NCBIfam" id="TIGR02595">
    <property type="entry name" value="PEP_CTERM"/>
    <property type="match status" value="1"/>
</dbReference>
<dbReference type="EMBL" id="SJPH01000001">
    <property type="protein sequence ID" value="TWT48588.1"/>
    <property type="molecule type" value="Genomic_DNA"/>
</dbReference>
<sequence precursor="true">MTTSRSTFLLATALAVVLSLASDARAQMTTTIVGGSLRNGDFNADTSTIDQRSHDETPEWINIGTSGVQTGVATRTNLGFDGSRNGQITDSPSSIFGLDTGYNIVSGDVYNISYQWRDAFNWSDVFDNVSVSLFTTADNLIGGAKNTLATSLSGASSINNAYESFVQNSLYSAVPSDIGKRLFVELGGLDGNGSTGGFARVDNFMLTEGFIPPPTPGTPAAPSPLTGINLFSDTFNRPDAVDSADSVTTGMSSAVFSPTVGTTYAEFRGSFGTATSDISGNKLLLGVGSGESMVGIDRNFIDQAIIDAGGFAIEAIIDPSTGVNGLADNRFLAIAVGMSQQNATTQTMRIGSEGSNADRQYLEQGAFTFTIEDDGQYNAFDSYAKDKQAAFPGIFVEVNNVGEFENNGQTNHDKASVIDDGQGLGQNDFLAQIGAQIEQDEYKVRLEFEFADFNDGTDVVVTAFIQDIQIDLDPSNGIEANPGDRDTYTFKWDGNNQNYIGFEGRAAPASLDFLMIETLAAPVSGDFNGDGKVDNGDLNLLLGSWGANTVPAAWVNGFSAPVDNAELNALLGNWGFGTAVAVPEPTSVLILLGTLMATSFRRRG</sequence>
<dbReference type="RefSeq" id="WP_197524665.1">
    <property type="nucleotide sequence ID" value="NZ_SJPH01000001.1"/>
</dbReference>
<feature type="chain" id="PRO_5022969772" description="PEP-CTERM protein-sorting domain-containing protein" evidence="1">
    <location>
        <begin position="27"/>
        <end position="604"/>
    </location>
</feature>
<proteinExistence type="predicted"/>
<gene>
    <name evidence="2" type="ORF">Pla111_03630</name>
</gene>
<name>A0A5C5WCF3_9BACT</name>
<keyword evidence="1" id="KW-0732">Signal</keyword>
<feature type="signal peptide" evidence="1">
    <location>
        <begin position="1"/>
        <end position="26"/>
    </location>
</feature>
<reference evidence="2 3" key="1">
    <citation type="submission" date="2019-02" db="EMBL/GenBank/DDBJ databases">
        <title>Deep-cultivation of Planctomycetes and their phenomic and genomic characterization uncovers novel biology.</title>
        <authorList>
            <person name="Wiegand S."/>
            <person name="Jogler M."/>
            <person name="Boedeker C."/>
            <person name="Pinto D."/>
            <person name="Vollmers J."/>
            <person name="Rivas-Marin E."/>
            <person name="Kohn T."/>
            <person name="Peeters S.H."/>
            <person name="Heuer A."/>
            <person name="Rast P."/>
            <person name="Oberbeckmann S."/>
            <person name="Bunk B."/>
            <person name="Jeske O."/>
            <person name="Meyerdierks A."/>
            <person name="Storesund J.E."/>
            <person name="Kallscheuer N."/>
            <person name="Luecker S."/>
            <person name="Lage O.M."/>
            <person name="Pohl T."/>
            <person name="Merkel B.J."/>
            <person name="Hornburger P."/>
            <person name="Mueller R.-W."/>
            <person name="Bruemmer F."/>
            <person name="Labrenz M."/>
            <person name="Spormann A.M."/>
            <person name="Op Den Camp H."/>
            <person name="Overmann J."/>
            <person name="Amann R."/>
            <person name="Jetten M.S.M."/>
            <person name="Mascher T."/>
            <person name="Medema M.H."/>
            <person name="Devos D.P."/>
            <person name="Kaster A.-K."/>
            <person name="Ovreas L."/>
            <person name="Rohde M."/>
            <person name="Galperin M.Y."/>
            <person name="Jogler C."/>
        </authorList>
    </citation>
    <scope>NUCLEOTIDE SEQUENCE [LARGE SCALE GENOMIC DNA]</scope>
    <source>
        <strain evidence="2 3">Pla111</strain>
    </source>
</reference>
<keyword evidence="3" id="KW-1185">Reference proteome</keyword>
<dbReference type="InterPro" id="IPR018247">
    <property type="entry name" value="EF_Hand_1_Ca_BS"/>
</dbReference>
<organism evidence="2 3">
    <name type="scientific">Botrimarina hoheduenensis</name>
    <dbReference type="NCBI Taxonomy" id="2528000"/>
    <lineage>
        <taxon>Bacteria</taxon>
        <taxon>Pseudomonadati</taxon>
        <taxon>Planctomycetota</taxon>
        <taxon>Planctomycetia</taxon>
        <taxon>Pirellulales</taxon>
        <taxon>Lacipirellulaceae</taxon>
        <taxon>Botrimarina</taxon>
    </lineage>
</organism>
<accession>A0A5C5WCF3</accession>
<dbReference type="PROSITE" id="PS00018">
    <property type="entry name" value="EF_HAND_1"/>
    <property type="match status" value="1"/>
</dbReference>
<dbReference type="AlphaFoldDB" id="A0A5C5WCF3"/>
<evidence type="ECO:0000313" key="3">
    <source>
        <dbReference type="Proteomes" id="UP000318995"/>
    </source>
</evidence>
<evidence type="ECO:0000313" key="2">
    <source>
        <dbReference type="EMBL" id="TWT48588.1"/>
    </source>
</evidence>
<comment type="caution">
    <text evidence="2">The sequence shown here is derived from an EMBL/GenBank/DDBJ whole genome shotgun (WGS) entry which is preliminary data.</text>
</comment>
<evidence type="ECO:0000256" key="1">
    <source>
        <dbReference type="SAM" id="SignalP"/>
    </source>
</evidence>
<evidence type="ECO:0008006" key="4">
    <source>
        <dbReference type="Google" id="ProtNLM"/>
    </source>
</evidence>
<dbReference type="InterPro" id="IPR013424">
    <property type="entry name" value="Ice-binding_C"/>
</dbReference>
<protein>
    <recommendedName>
        <fullName evidence="4">PEP-CTERM protein-sorting domain-containing protein</fullName>
    </recommendedName>
</protein>
<dbReference type="Proteomes" id="UP000318995">
    <property type="component" value="Unassembled WGS sequence"/>
</dbReference>